<accession>A0AAE0HU16</accession>
<feature type="chain" id="PRO_5042142213" description="Cyanovirin-N domain-containing protein" evidence="1">
    <location>
        <begin position="20"/>
        <end position="104"/>
    </location>
</feature>
<protein>
    <recommendedName>
        <fullName evidence="4">Cyanovirin-N domain-containing protein</fullName>
    </recommendedName>
</protein>
<keyword evidence="3" id="KW-1185">Reference proteome</keyword>
<comment type="caution">
    <text evidence="2">The sequence shown here is derived from an EMBL/GenBank/DDBJ whole genome shotgun (WGS) entry which is preliminary data.</text>
</comment>
<evidence type="ECO:0000256" key="1">
    <source>
        <dbReference type="SAM" id="SignalP"/>
    </source>
</evidence>
<sequence length="104" mass="11191">MHAAAVLLTVSAILGTALSKSGKCHGQRLYCGSSLNNMGWSDDAIWAGIRKGKQDYPNWLTSGLFPTTLFECDGRTGDDALWFRSTCSENGCHDAGSGHSDYCQ</sequence>
<name>A0AAE0HU16_9PEZI</name>
<dbReference type="Proteomes" id="UP001283341">
    <property type="component" value="Unassembled WGS sequence"/>
</dbReference>
<evidence type="ECO:0000313" key="3">
    <source>
        <dbReference type="Proteomes" id="UP001283341"/>
    </source>
</evidence>
<evidence type="ECO:0000313" key="2">
    <source>
        <dbReference type="EMBL" id="KAK3312880.1"/>
    </source>
</evidence>
<keyword evidence="1" id="KW-0732">Signal</keyword>
<dbReference type="AlphaFoldDB" id="A0AAE0HU16"/>
<feature type="signal peptide" evidence="1">
    <location>
        <begin position="1"/>
        <end position="19"/>
    </location>
</feature>
<reference evidence="2" key="1">
    <citation type="journal article" date="2023" name="Mol. Phylogenet. Evol.">
        <title>Genome-scale phylogeny and comparative genomics of the fungal order Sordariales.</title>
        <authorList>
            <person name="Hensen N."/>
            <person name="Bonometti L."/>
            <person name="Westerberg I."/>
            <person name="Brannstrom I.O."/>
            <person name="Guillou S."/>
            <person name="Cros-Aarteil S."/>
            <person name="Calhoun S."/>
            <person name="Haridas S."/>
            <person name="Kuo A."/>
            <person name="Mondo S."/>
            <person name="Pangilinan J."/>
            <person name="Riley R."/>
            <person name="LaButti K."/>
            <person name="Andreopoulos B."/>
            <person name="Lipzen A."/>
            <person name="Chen C."/>
            <person name="Yan M."/>
            <person name="Daum C."/>
            <person name="Ng V."/>
            <person name="Clum A."/>
            <person name="Steindorff A."/>
            <person name="Ohm R.A."/>
            <person name="Martin F."/>
            <person name="Silar P."/>
            <person name="Natvig D.O."/>
            <person name="Lalanne C."/>
            <person name="Gautier V."/>
            <person name="Ament-Velasquez S.L."/>
            <person name="Kruys A."/>
            <person name="Hutchinson M.I."/>
            <person name="Powell A.J."/>
            <person name="Barry K."/>
            <person name="Miller A.N."/>
            <person name="Grigoriev I.V."/>
            <person name="Debuchy R."/>
            <person name="Gladieux P."/>
            <person name="Hiltunen Thoren M."/>
            <person name="Johannesson H."/>
        </authorList>
    </citation>
    <scope>NUCLEOTIDE SEQUENCE</scope>
    <source>
        <strain evidence="2">CBS 118394</strain>
    </source>
</reference>
<reference evidence="2" key="2">
    <citation type="submission" date="2023-06" db="EMBL/GenBank/DDBJ databases">
        <authorList>
            <consortium name="Lawrence Berkeley National Laboratory"/>
            <person name="Haridas S."/>
            <person name="Hensen N."/>
            <person name="Bonometti L."/>
            <person name="Westerberg I."/>
            <person name="Brannstrom I.O."/>
            <person name="Guillou S."/>
            <person name="Cros-Aarteil S."/>
            <person name="Calhoun S."/>
            <person name="Kuo A."/>
            <person name="Mondo S."/>
            <person name="Pangilinan J."/>
            <person name="Riley R."/>
            <person name="Labutti K."/>
            <person name="Andreopoulos B."/>
            <person name="Lipzen A."/>
            <person name="Chen C."/>
            <person name="Yanf M."/>
            <person name="Daum C."/>
            <person name="Ng V."/>
            <person name="Clum A."/>
            <person name="Steindorff A."/>
            <person name="Ohm R."/>
            <person name="Martin F."/>
            <person name="Silar P."/>
            <person name="Natvig D."/>
            <person name="Lalanne C."/>
            <person name="Gautier V."/>
            <person name="Ament-Velasquez S.L."/>
            <person name="Kruys A."/>
            <person name="Hutchinson M.I."/>
            <person name="Powell A.J."/>
            <person name="Barry K."/>
            <person name="Miller A.N."/>
            <person name="Grigoriev I.V."/>
            <person name="Debuchy R."/>
            <person name="Gladieux P."/>
            <person name="Thoren M.H."/>
            <person name="Johannesson H."/>
        </authorList>
    </citation>
    <scope>NUCLEOTIDE SEQUENCE</scope>
    <source>
        <strain evidence="2">CBS 118394</strain>
    </source>
</reference>
<proteinExistence type="predicted"/>
<organism evidence="2 3">
    <name type="scientific">Apodospora peruviana</name>
    <dbReference type="NCBI Taxonomy" id="516989"/>
    <lineage>
        <taxon>Eukaryota</taxon>
        <taxon>Fungi</taxon>
        <taxon>Dikarya</taxon>
        <taxon>Ascomycota</taxon>
        <taxon>Pezizomycotina</taxon>
        <taxon>Sordariomycetes</taxon>
        <taxon>Sordariomycetidae</taxon>
        <taxon>Sordariales</taxon>
        <taxon>Lasiosphaeriaceae</taxon>
        <taxon>Apodospora</taxon>
    </lineage>
</organism>
<evidence type="ECO:0008006" key="4">
    <source>
        <dbReference type="Google" id="ProtNLM"/>
    </source>
</evidence>
<dbReference type="EMBL" id="JAUEDM010000008">
    <property type="protein sequence ID" value="KAK3312880.1"/>
    <property type="molecule type" value="Genomic_DNA"/>
</dbReference>
<gene>
    <name evidence="2" type="ORF">B0H66DRAFT_595380</name>
</gene>